<evidence type="ECO:0000313" key="3">
    <source>
        <dbReference type="EMBL" id="CUH51424.1"/>
    </source>
</evidence>
<evidence type="ECO:0000256" key="1">
    <source>
        <dbReference type="ARBA" id="ARBA00023002"/>
    </source>
</evidence>
<dbReference type="Pfam" id="PF01266">
    <property type="entry name" value="DAO"/>
    <property type="match status" value="1"/>
</dbReference>
<evidence type="ECO:0000313" key="4">
    <source>
        <dbReference type="Proteomes" id="UP000054823"/>
    </source>
</evidence>
<dbReference type="EMBL" id="CYPW01000006">
    <property type="protein sequence ID" value="CUH51424.1"/>
    <property type="molecule type" value="Genomic_DNA"/>
</dbReference>
<keyword evidence="4" id="KW-1185">Reference proteome</keyword>
<dbReference type="RefSeq" id="WP_058238731.1">
    <property type="nucleotide sequence ID" value="NZ_CYPW01000006.1"/>
</dbReference>
<reference evidence="3 4" key="1">
    <citation type="submission" date="2015-09" db="EMBL/GenBank/DDBJ databases">
        <authorList>
            <consortium name="Swine Surveillance"/>
        </authorList>
    </citation>
    <scope>NUCLEOTIDE SEQUENCE [LARGE SCALE GENOMIC DNA]</scope>
    <source>
        <strain evidence="3 4">CECT 7688</strain>
    </source>
</reference>
<organism evidence="3 4">
    <name type="scientific">Shimia marina</name>
    <dbReference type="NCBI Taxonomy" id="321267"/>
    <lineage>
        <taxon>Bacteria</taxon>
        <taxon>Pseudomonadati</taxon>
        <taxon>Pseudomonadota</taxon>
        <taxon>Alphaproteobacteria</taxon>
        <taxon>Rhodobacterales</taxon>
        <taxon>Roseobacteraceae</taxon>
    </lineage>
</organism>
<dbReference type="Proteomes" id="UP000054823">
    <property type="component" value="Unassembled WGS sequence"/>
</dbReference>
<dbReference type="GO" id="GO:0005737">
    <property type="term" value="C:cytoplasm"/>
    <property type="evidence" value="ECO:0007669"/>
    <property type="project" value="TreeGrafter"/>
</dbReference>
<dbReference type="EC" id="1.4.99.6" evidence="3"/>
<dbReference type="InterPro" id="IPR006076">
    <property type="entry name" value="FAD-dep_OxRdtase"/>
</dbReference>
<dbReference type="Gene3D" id="3.30.9.10">
    <property type="entry name" value="D-Amino Acid Oxidase, subunit A, domain 2"/>
    <property type="match status" value="1"/>
</dbReference>
<proteinExistence type="predicted"/>
<dbReference type="InterPro" id="IPR036188">
    <property type="entry name" value="FAD/NAD-bd_sf"/>
</dbReference>
<dbReference type="AlphaFoldDB" id="A0A0P1F9T0"/>
<evidence type="ECO:0000259" key="2">
    <source>
        <dbReference type="Pfam" id="PF01266"/>
    </source>
</evidence>
<name>A0A0P1F9T0_9RHOB</name>
<dbReference type="SUPFAM" id="SSF54373">
    <property type="entry name" value="FAD-linked reductases, C-terminal domain"/>
    <property type="match status" value="1"/>
</dbReference>
<dbReference type="STRING" id="321267.SHM7688_00861"/>
<dbReference type="OrthoDB" id="9805337at2"/>
<keyword evidence="1 3" id="KW-0560">Oxidoreductase</keyword>
<feature type="domain" description="FAD dependent oxidoreductase" evidence="2">
    <location>
        <begin position="8"/>
        <end position="396"/>
    </location>
</feature>
<accession>A0A0P1F9T0</accession>
<dbReference type="PANTHER" id="PTHR13847:SF289">
    <property type="entry name" value="GLYCINE OXIDASE"/>
    <property type="match status" value="1"/>
</dbReference>
<dbReference type="PANTHER" id="PTHR13847">
    <property type="entry name" value="SARCOSINE DEHYDROGENASE-RELATED"/>
    <property type="match status" value="1"/>
</dbReference>
<dbReference type="SUPFAM" id="SSF51905">
    <property type="entry name" value="FAD/NAD(P)-binding domain"/>
    <property type="match status" value="1"/>
</dbReference>
<gene>
    <name evidence="3" type="primary">dadA_2</name>
    <name evidence="3" type="ORF">SHM7688_00861</name>
</gene>
<sequence length="417" mass="44931">MSQTQKTVVVVGAGINGAATALWLQRAGCAVTLIDRDKPGMAASFGNACLLASAAIVPNATPGLARKAPGYLMDPNFPLFLKPQHLPRLLPWFVKFLGHANDKDARRVSRALADLIGDSVDQHKSLAHNTAAARFIVETDYLFAYKDRAAFEADSYGWGLRAEAGFVPDIVEGPAVQEIEPILNAQTQLLAVLKNHGFILNPASYVQALVETFTEMGGTFVQDEVRDFDLSGGHVSVVKTKTAQFACDHAVLSSGIWSKPLMRKLGLTVPLEAERGYHITFKNPSARTNHPVMINAAKFVATPMDQGLRCAGIVEFADLSEKKSKAPLALLRRKVAEVFPTLTAESESEWLGFRPTLPDSLPMVGEIGQSGVFAAFGHQHIGLTGGAKTGRLVADLITGRSPNTDLSPFDPMRFSQA</sequence>
<dbReference type="GO" id="GO:0016491">
    <property type="term" value="F:oxidoreductase activity"/>
    <property type="evidence" value="ECO:0007669"/>
    <property type="project" value="UniProtKB-KW"/>
</dbReference>
<protein>
    <submittedName>
        <fullName evidence="3">D-amino acid dehydrogenase small subunit</fullName>
        <ecNumber evidence="3">1.4.99.6</ecNumber>
    </submittedName>
</protein>
<dbReference type="Gene3D" id="3.50.50.60">
    <property type="entry name" value="FAD/NAD(P)-binding domain"/>
    <property type="match status" value="2"/>
</dbReference>